<proteinExistence type="predicted"/>
<feature type="non-terminal residue" evidence="1">
    <location>
        <position position="69"/>
    </location>
</feature>
<gene>
    <name evidence="1" type="ORF">PECUL_23A002939</name>
</gene>
<sequence length="69" mass="8009">ANIGKQASIGNENEALRHFLILVKVLERCRSLNDCEIVIYPERCVCLSSKKPLVQRKREEENINIEQTR</sequence>
<organism evidence="1 2">
    <name type="scientific">Pelobates cultripes</name>
    <name type="common">Western spadefoot toad</name>
    <dbReference type="NCBI Taxonomy" id="61616"/>
    <lineage>
        <taxon>Eukaryota</taxon>
        <taxon>Metazoa</taxon>
        <taxon>Chordata</taxon>
        <taxon>Craniata</taxon>
        <taxon>Vertebrata</taxon>
        <taxon>Euteleostomi</taxon>
        <taxon>Amphibia</taxon>
        <taxon>Batrachia</taxon>
        <taxon>Anura</taxon>
        <taxon>Pelobatoidea</taxon>
        <taxon>Pelobatidae</taxon>
        <taxon>Pelobates</taxon>
    </lineage>
</organism>
<reference evidence="1" key="1">
    <citation type="submission" date="2022-03" db="EMBL/GenBank/DDBJ databases">
        <authorList>
            <person name="Alioto T."/>
            <person name="Alioto T."/>
            <person name="Gomez Garrido J."/>
        </authorList>
    </citation>
    <scope>NUCLEOTIDE SEQUENCE</scope>
</reference>
<evidence type="ECO:0000313" key="2">
    <source>
        <dbReference type="Proteomes" id="UP001295444"/>
    </source>
</evidence>
<feature type="non-terminal residue" evidence="1">
    <location>
        <position position="1"/>
    </location>
</feature>
<dbReference type="Proteomes" id="UP001295444">
    <property type="component" value="Chromosome 07"/>
</dbReference>
<dbReference type="EMBL" id="OW240918">
    <property type="protein sequence ID" value="CAH2304927.1"/>
    <property type="molecule type" value="Genomic_DNA"/>
</dbReference>
<keyword evidence="2" id="KW-1185">Reference proteome</keyword>
<protein>
    <submittedName>
        <fullName evidence="1">Uncharacterized protein</fullName>
    </submittedName>
</protein>
<accession>A0AAD1SQW7</accession>
<evidence type="ECO:0000313" key="1">
    <source>
        <dbReference type="EMBL" id="CAH2304927.1"/>
    </source>
</evidence>
<name>A0AAD1SQW7_PELCU</name>
<dbReference type="AlphaFoldDB" id="A0AAD1SQW7"/>